<evidence type="ECO:0000256" key="1">
    <source>
        <dbReference type="ARBA" id="ARBA00022481"/>
    </source>
</evidence>
<dbReference type="InterPro" id="IPR000983">
    <property type="entry name" value="Bac_GSPG_pilin"/>
</dbReference>
<keyword evidence="2" id="KW-0472">Membrane</keyword>
<dbReference type="Pfam" id="PF07963">
    <property type="entry name" value="N_methyl"/>
    <property type="match status" value="1"/>
</dbReference>
<dbReference type="GO" id="GO:0015628">
    <property type="term" value="P:protein secretion by the type II secretion system"/>
    <property type="evidence" value="ECO:0007669"/>
    <property type="project" value="InterPro"/>
</dbReference>
<dbReference type="EMBL" id="JACHVA010000126">
    <property type="protein sequence ID" value="MBC2603433.1"/>
    <property type="molecule type" value="Genomic_DNA"/>
</dbReference>
<reference evidence="3 4" key="1">
    <citation type="submission" date="2020-07" db="EMBL/GenBank/DDBJ databases">
        <authorList>
            <person name="Feng X."/>
        </authorList>
    </citation>
    <scope>NUCLEOTIDE SEQUENCE [LARGE SCALE GENOMIC DNA]</scope>
    <source>
        <strain evidence="3 4">JCM14086</strain>
    </source>
</reference>
<dbReference type="SUPFAM" id="SSF54523">
    <property type="entry name" value="Pili subunits"/>
    <property type="match status" value="1"/>
</dbReference>
<dbReference type="InterPro" id="IPR012902">
    <property type="entry name" value="N_methyl_site"/>
</dbReference>
<dbReference type="Proteomes" id="UP000525652">
    <property type="component" value="Unassembled WGS sequence"/>
</dbReference>
<name>A0A7X1B2L8_9BACT</name>
<sequence>MMKAQNRRTGFSLIEMLVAVAVIVALAAILIPTTHTILVNARQAKGANQLRQLGVALQCYSQENKQTYPPVAVDSVPWDRQALQAYLGVYGSNTIPALDGGGNAESTDDWKVRRAYSAGGGMFGLTKWNEAVNTSIPRSVLTIENLNDAVLLFDARVTWHGLCRDGTNWSRFSSDVENASVDGNKYIDYRHNGEAQFLFADMHVEAMTPGDVAAKFTDRKIYEGTK</sequence>
<dbReference type="RefSeq" id="WP_354587765.1">
    <property type="nucleotide sequence ID" value="NZ_JBEPNX010000001.1"/>
</dbReference>
<keyword evidence="4" id="KW-1185">Reference proteome</keyword>
<keyword evidence="2" id="KW-0812">Transmembrane</keyword>
<gene>
    <name evidence="3" type="ORF">H5P30_16740</name>
</gene>
<evidence type="ECO:0000313" key="4">
    <source>
        <dbReference type="Proteomes" id="UP000525652"/>
    </source>
</evidence>
<dbReference type="PANTHER" id="PTHR30093">
    <property type="entry name" value="GENERAL SECRETION PATHWAY PROTEIN G"/>
    <property type="match status" value="1"/>
</dbReference>
<organism evidence="3 4">
    <name type="scientific">Puniceicoccus vermicola</name>
    <dbReference type="NCBI Taxonomy" id="388746"/>
    <lineage>
        <taxon>Bacteria</taxon>
        <taxon>Pseudomonadati</taxon>
        <taxon>Verrucomicrobiota</taxon>
        <taxon>Opitutia</taxon>
        <taxon>Puniceicoccales</taxon>
        <taxon>Puniceicoccaceae</taxon>
        <taxon>Puniceicoccus</taxon>
    </lineage>
</organism>
<keyword evidence="1" id="KW-0488">Methylation</keyword>
<dbReference type="NCBIfam" id="TIGR02532">
    <property type="entry name" value="IV_pilin_GFxxxE"/>
    <property type="match status" value="1"/>
</dbReference>
<comment type="caution">
    <text evidence="3">The sequence shown here is derived from an EMBL/GenBank/DDBJ whole genome shotgun (WGS) entry which is preliminary data.</text>
</comment>
<dbReference type="PROSITE" id="PS00409">
    <property type="entry name" value="PROKAR_NTER_METHYL"/>
    <property type="match status" value="1"/>
</dbReference>
<dbReference type="GO" id="GO:0015627">
    <property type="term" value="C:type II protein secretion system complex"/>
    <property type="evidence" value="ECO:0007669"/>
    <property type="project" value="InterPro"/>
</dbReference>
<accession>A0A7X1B2L8</accession>
<proteinExistence type="predicted"/>
<feature type="transmembrane region" description="Helical" evidence="2">
    <location>
        <begin position="12"/>
        <end position="31"/>
    </location>
</feature>
<dbReference type="InterPro" id="IPR045584">
    <property type="entry name" value="Pilin-like"/>
</dbReference>
<dbReference type="AlphaFoldDB" id="A0A7X1B2L8"/>
<dbReference type="PRINTS" id="PR00813">
    <property type="entry name" value="BCTERIALGSPG"/>
</dbReference>
<keyword evidence="2" id="KW-1133">Transmembrane helix</keyword>
<evidence type="ECO:0000256" key="2">
    <source>
        <dbReference type="SAM" id="Phobius"/>
    </source>
</evidence>
<evidence type="ECO:0000313" key="3">
    <source>
        <dbReference type="EMBL" id="MBC2603433.1"/>
    </source>
</evidence>
<dbReference type="Gene3D" id="3.30.700.10">
    <property type="entry name" value="Glycoprotein, Type 4 Pilin"/>
    <property type="match status" value="1"/>
</dbReference>
<protein>
    <submittedName>
        <fullName evidence="3">Prepilin-type N-terminal cleavage/methylation domain-containing protein</fullName>
    </submittedName>
</protein>